<dbReference type="InterPro" id="IPR009078">
    <property type="entry name" value="Ferritin-like_SF"/>
</dbReference>
<dbReference type="PROSITE" id="PS51257">
    <property type="entry name" value="PROKAR_LIPOPROTEIN"/>
    <property type="match status" value="1"/>
</dbReference>
<organism evidence="8 9">
    <name type="scientific">Campylobacter mucosalis CCUG 21559</name>
    <dbReference type="NCBI Taxonomy" id="1032067"/>
    <lineage>
        <taxon>Bacteria</taxon>
        <taxon>Pseudomonadati</taxon>
        <taxon>Campylobacterota</taxon>
        <taxon>Epsilonproteobacteria</taxon>
        <taxon>Campylobacterales</taxon>
        <taxon>Campylobacteraceae</taxon>
        <taxon>Campylobacter</taxon>
    </lineage>
</organism>
<keyword evidence="3" id="KW-0479">Metal-binding</keyword>
<accession>A0A6G5QDX1</accession>
<dbReference type="SUPFAM" id="SSF47240">
    <property type="entry name" value="Ferritin-like"/>
    <property type="match status" value="1"/>
</dbReference>
<dbReference type="InterPro" id="IPR004462">
    <property type="entry name" value="Desulfoferrodoxin_N"/>
</dbReference>
<dbReference type="PANTHER" id="PTHR43865:SF1">
    <property type="entry name" value="RUBRERYTHRIN-RELATED"/>
    <property type="match status" value="1"/>
</dbReference>
<keyword evidence="4" id="KW-0249">Electron transport</keyword>
<evidence type="ECO:0000256" key="3">
    <source>
        <dbReference type="ARBA" id="ARBA00022723"/>
    </source>
</evidence>
<dbReference type="Gene3D" id="2.20.28.10">
    <property type="match status" value="1"/>
</dbReference>
<dbReference type="InterPro" id="IPR003251">
    <property type="entry name" value="Rr_diiron-bd_dom"/>
</dbReference>
<dbReference type="PROSITE" id="PS50905">
    <property type="entry name" value="FERRITIN_LIKE"/>
    <property type="match status" value="1"/>
</dbReference>
<dbReference type="Pfam" id="PF06397">
    <property type="entry name" value="Desulfoferrod_N"/>
    <property type="match status" value="1"/>
</dbReference>
<dbReference type="Gene3D" id="2.20.28.100">
    <property type="entry name" value="Desulphoferrodoxin, N-terminal domain"/>
    <property type="match status" value="1"/>
</dbReference>
<dbReference type="Pfam" id="PF21349">
    <property type="entry name" value="RUBY_RBDX"/>
    <property type="match status" value="1"/>
</dbReference>
<evidence type="ECO:0000256" key="2">
    <source>
        <dbReference type="ARBA" id="ARBA00022448"/>
    </source>
</evidence>
<evidence type="ECO:0000259" key="7">
    <source>
        <dbReference type="PROSITE" id="PS50905"/>
    </source>
</evidence>
<evidence type="ECO:0000256" key="1">
    <source>
        <dbReference type="ARBA" id="ARBA00001965"/>
    </source>
</evidence>
<keyword evidence="9" id="KW-1185">Reference proteome</keyword>
<feature type="domain" description="Ferritin-like diiron" evidence="7">
    <location>
        <begin position="35"/>
        <end position="170"/>
    </location>
</feature>
<dbReference type="EMBL" id="CP012542">
    <property type="protein sequence ID" value="QCD43848.1"/>
    <property type="molecule type" value="Genomic_DNA"/>
</dbReference>
<evidence type="ECO:0000313" key="8">
    <source>
        <dbReference type="EMBL" id="QCD43848.1"/>
    </source>
</evidence>
<dbReference type="InterPro" id="IPR012347">
    <property type="entry name" value="Ferritin-like"/>
</dbReference>
<dbReference type="InterPro" id="IPR009040">
    <property type="entry name" value="Ferritin-like_diiron"/>
</dbReference>
<proteinExistence type="predicted"/>
<dbReference type="GO" id="GO:0016491">
    <property type="term" value="F:oxidoreductase activity"/>
    <property type="evidence" value="ECO:0007669"/>
    <property type="project" value="InterPro"/>
</dbReference>
<keyword evidence="5" id="KW-0408">Iron</keyword>
<dbReference type="NCBIfam" id="TIGR00319">
    <property type="entry name" value="desulf_FeS4"/>
    <property type="match status" value="1"/>
</dbReference>
<dbReference type="CDD" id="cd01041">
    <property type="entry name" value="Rubrerythrin"/>
    <property type="match status" value="1"/>
</dbReference>
<dbReference type="Pfam" id="PF02915">
    <property type="entry name" value="Rubrerythrin"/>
    <property type="match status" value="1"/>
</dbReference>
<evidence type="ECO:0000259" key="6">
    <source>
        <dbReference type="PROSITE" id="PS50903"/>
    </source>
</evidence>
<dbReference type="InterPro" id="IPR024934">
    <property type="entry name" value="Rubredoxin-like_dom"/>
</dbReference>
<sequence>MRKYETYKCQKCGNEVEVQNVGGGTLSCCGEPMTCVTENLTAINLMKAFAGESQARNKYELYADIAKEAGYHAIARHFYEAAENEKWHARAEFKRYHELINDPIDKMDANLIAAAQGERYEHEIMYPEFAAIAKEEGLRDIERLFNAIGKVEVEHEREYLELKRILQEEGFFSSDDEEIWVCEVCGHVHRGKKAPNACPLCKAGQEYFKKEFLG</sequence>
<dbReference type="Proteomes" id="UP000503264">
    <property type="component" value="Chromosome"/>
</dbReference>
<dbReference type="Gene3D" id="1.20.1260.10">
    <property type="match status" value="1"/>
</dbReference>
<evidence type="ECO:0000256" key="5">
    <source>
        <dbReference type="ARBA" id="ARBA00023004"/>
    </source>
</evidence>
<keyword evidence="2" id="KW-0813">Transport</keyword>
<dbReference type="CDD" id="cd00729">
    <property type="entry name" value="rubredoxin_SM"/>
    <property type="match status" value="1"/>
</dbReference>
<dbReference type="RefSeq" id="WP_169752699.1">
    <property type="nucleotide sequence ID" value="NZ_CP012542.1"/>
</dbReference>
<name>A0A6G5QDX1_9BACT</name>
<gene>
    <name evidence="8" type="primary">rrc</name>
    <name evidence="8" type="ORF">CMUC_0022</name>
</gene>
<dbReference type="AlphaFoldDB" id="A0A6G5QDX1"/>
<dbReference type="SUPFAM" id="SSF57802">
    <property type="entry name" value="Rubredoxin-like"/>
    <property type="match status" value="2"/>
</dbReference>
<protein>
    <submittedName>
        <fullName evidence="8">Desulforubrerythrin</fullName>
    </submittedName>
</protein>
<dbReference type="PROSITE" id="PS50903">
    <property type="entry name" value="RUBREDOXIN_LIKE"/>
    <property type="match status" value="1"/>
</dbReference>
<dbReference type="InterPro" id="IPR038094">
    <property type="entry name" value="Desulfoferrodoxin_N_sf"/>
</dbReference>
<comment type="cofactor">
    <cofactor evidence="1">
        <name>Fe(3+)</name>
        <dbReference type="ChEBI" id="CHEBI:29034"/>
    </cofactor>
</comment>
<dbReference type="CDD" id="cd00974">
    <property type="entry name" value="DSRD"/>
    <property type="match status" value="1"/>
</dbReference>
<feature type="domain" description="Rubredoxin-like" evidence="6">
    <location>
        <begin position="177"/>
        <end position="211"/>
    </location>
</feature>
<evidence type="ECO:0000313" key="9">
    <source>
        <dbReference type="Proteomes" id="UP000503264"/>
    </source>
</evidence>
<dbReference type="InterPro" id="IPR048574">
    <property type="entry name" value="RUBY_RBDX"/>
</dbReference>
<dbReference type="PANTHER" id="PTHR43865">
    <property type="entry name" value="RUBRERYTHRIN-RELATED"/>
    <property type="match status" value="1"/>
</dbReference>
<reference evidence="8 9" key="1">
    <citation type="submission" date="2016-07" db="EMBL/GenBank/DDBJ databases">
        <title>Comparative genomics of the Campylobacter concisus group.</title>
        <authorList>
            <person name="Miller W.G."/>
            <person name="Yee E."/>
            <person name="Chapman M.H."/>
            <person name="Huynh S."/>
            <person name="Bono J.L."/>
            <person name="On S.L.W."/>
            <person name="StLeger J."/>
            <person name="Foster G."/>
            <person name="Parker C.T."/>
        </authorList>
    </citation>
    <scope>NUCLEOTIDE SEQUENCE [LARGE SCALE GENOMIC DNA]</scope>
    <source>
        <strain evidence="8 9">CCUG 21559</strain>
    </source>
</reference>
<dbReference type="GO" id="GO:0005506">
    <property type="term" value="F:iron ion binding"/>
    <property type="evidence" value="ECO:0007669"/>
    <property type="project" value="InterPro"/>
</dbReference>
<dbReference type="InterPro" id="IPR052364">
    <property type="entry name" value="Rubrerythrin"/>
</dbReference>
<evidence type="ECO:0000256" key="4">
    <source>
        <dbReference type="ARBA" id="ARBA00022982"/>
    </source>
</evidence>